<dbReference type="OrthoDB" id="6186059at2759"/>
<evidence type="ECO:0000256" key="1">
    <source>
        <dbReference type="SAM" id="Phobius"/>
    </source>
</evidence>
<feature type="transmembrane region" description="Helical" evidence="1">
    <location>
        <begin position="39"/>
        <end position="59"/>
    </location>
</feature>
<dbReference type="EMBL" id="CACVKT020003673">
    <property type="protein sequence ID" value="CAC5384969.1"/>
    <property type="molecule type" value="Genomic_DNA"/>
</dbReference>
<dbReference type="AlphaFoldDB" id="A0A6J8BQB7"/>
<proteinExistence type="predicted"/>
<dbReference type="Proteomes" id="UP000507470">
    <property type="component" value="Unassembled WGS sequence"/>
</dbReference>
<keyword evidence="1" id="KW-0472">Membrane</keyword>
<keyword evidence="1" id="KW-1133">Transmembrane helix</keyword>
<gene>
    <name evidence="2" type="ORF">MCOR_20559</name>
</gene>
<organism evidence="2 3">
    <name type="scientific">Mytilus coruscus</name>
    <name type="common">Sea mussel</name>
    <dbReference type="NCBI Taxonomy" id="42192"/>
    <lineage>
        <taxon>Eukaryota</taxon>
        <taxon>Metazoa</taxon>
        <taxon>Spiralia</taxon>
        <taxon>Lophotrochozoa</taxon>
        <taxon>Mollusca</taxon>
        <taxon>Bivalvia</taxon>
        <taxon>Autobranchia</taxon>
        <taxon>Pteriomorphia</taxon>
        <taxon>Mytilida</taxon>
        <taxon>Mytiloidea</taxon>
        <taxon>Mytilidae</taxon>
        <taxon>Mytilinae</taxon>
        <taxon>Mytilus</taxon>
    </lineage>
</organism>
<accession>A0A6J8BQB7</accession>
<reference evidence="2 3" key="1">
    <citation type="submission" date="2020-06" db="EMBL/GenBank/DDBJ databases">
        <authorList>
            <person name="Li R."/>
            <person name="Bekaert M."/>
        </authorList>
    </citation>
    <scope>NUCLEOTIDE SEQUENCE [LARGE SCALE GENOMIC DNA]</scope>
    <source>
        <strain evidence="3">wild</strain>
    </source>
</reference>
<evidence type="ECO:0000313" key="3">
    <source>
        <dbReference type="Proteomes" id="UP000507470"/>
    </source>
</evidence>
<evidence type="ECO:0000313" key="2">
    <source>
        <dbReference type="EMBL" id="CAC5384969.1"/>
    </source>
</evidence>
<name>A0A6J8BQB7_MYTCO</name>
<protein>
    <submittedName>
        <fullName evidence="2">Uncharacterized protein</fullName>
    </submittedName>
</protein>
<keyword evidence="1" id="KW-0812">Transmembrane</keyword>
<sequence length="174" mass="19962">MKKVVNIGNAHCIPKNSNNSKSRNRYSYACNYKFYKTRMCYLIGLLFVILVPSMAISSWNSVTAPSLYYDETAYWKNECAKCFNNMQQITSENKDLYRQIHKLEFILGQEQIETERLKNVTADFDAKLLSRISTSIKEQNSLWLKCIAVTPGRPCDITQGCSTSKQGQCFPINV</sequence>
<keyword evidence="3" id="KW-1185">Reference proteome</keyword>